<feature type="chain" id="PRO_5037757248" evidence="1">
    <location>
        <begin position="21"/>
        <end position="117"/>
    </location>
</feature>
<proteinExistence type="predicted"/>
<sequence length="117" mass="12714">MKQLQAASAVAVFVLVLGSAYPNGSGPTEQEGGRQEDDPQITLLDNFEVAKAAVDGNDSFDSFRQSLEQQHEIAATVEQLRQRRVQQRRGHRRGVQQGGATDMGAAARNLLNVLLVL</sequence>
<evidence type="ECO:0000313" key="3">
    <source>
        <dbReference type="WBParaSite" id="PSAMB.scaffold3045size19910.g20090.t1"/>
    </source>
</evidence>
<reference evidence="3" key="1">
    <citation type="submission" date="2022-11" db="UniProtKB">
        <authorList>
            <consortium name="WormBaseParasite"/>
        </authorList>
    </citation>
    <scope>IDENTIFICATION</scope>
</reference>
<keyword evidence="2" id="KW-1185">Reference proteome</keyword>
<name>A0A914W2V0_9BILA</name>
<feature type="signal peptide" evidence="1">
    <location>
        <begin position="1"/>
        <end position="20"/>
    </location>
</feature>
<dbReference type="Proteomes" id="UP000887566">
    <property type="component" value="Unplaced"/>
</dbReference>
<protein>
    <submittedName>
        <fullName evidence="3">Uncharacterized protein</fullName>
    </submittedName>
</protein>
<keyword evidence="1" id="KW-0732">Signal</keyword>
<dbReference type="AlphaFoldDB" id="A0A914W2V0"/>
<evidence type="ECO:0000313" key="2">
    <source>
        <dbReference type="Proteomes" id="UP000887566"/>
    </source>
</evidence>
<accession>A0A914W2V0</accession>
<dbReference type="WBParaSite" id="PSAMB.scaffold3045size19910.g20090.t1">
    <property type="protein sequence ID" value="PSAMB.scaffold3045size19910.g20090.t1"/>
    <property type="gene ID" value="PSAMB.scaffold3045size19910.g20090"/>
</dbReference>
<evidence type="ECO:0000256" key="1">
    <source>
        <dbReference type="SAM" id="SignalP"/>
    </source>
</evidence>
<organism evidence="2 3">
    <name type="scientific">Plectus sambesii</name>
    <dbReference type="NCBI Taxonomy" id="2011161"/>
    <lineage>
        <taxon>Eukaryota</taxon>
        <taxon>Metazoa</taxon>
        <taxon>Ecdysozoa</taxon>
        <taxon>Nematoda</taxon>
        <taxon>Chromadorea</taxon>
        <taxon>Plectida</taxon>
        <taxon>Plectina</taxon>
        <taxon>Plectoidea</taxon>
        <taxon>Plectidae</taxon>
        <taxon>Plectus</taxon>
    </lineage>
</organism>